<dbReference type="InParanoid" id="A0A061GKU9"/>
<protein>
    <submittedName>
        <fullName evidence="1">Uncharacterized protein</fullName>
    </submittedName>
</protein>
<gene>
    <name evidence="1" type="ORF">TCM_029467</name>
</gene>
<dbReference type="Proteomes" id="UP000026915">
    <property type="component" value="Chromosome 6"/>
</dbReference>
<dbReference type="Gramene" id="EOY27679">
    <property type="protein sequence ID" value="EOY27679"/>
    <property type="gene ID" value="TCM_029467"/>
</dbReference>
<dbReference type="HOGENOM" id="CLU_2817622_0_0_1"/>
<organism evidence="1 2">
    <name type="scientific">Theobroma cacao</name>
    <name type="common">Cacao</name>
    <name type="synonym">Cocoa</name>
    <dbReference type="NCBI Taxonomy" id="3641"/>
    <lineage>
        <taxon>Eukaryota</taxon>
        <taxon>Viridiplantae</taxon>
        <taxon>Streptophyta</taxon>
        <taxon>Embryophyta</taxon>
        <taxon>Tracheophyta</taxon>
        <taxon>Spermatophyta</taxon>
        <taxon>Magnoliopsida</taxon>
        <taxon>eudicotyledons</taxon>
        <taxon>Gunneridae</taxon>
        <taxon>Pentapetalae</taxon>
        <taxon>rosids</taxon>
        <taxon>malvids</taxon>
        <taxon>Malvales</taxon>
        <taxon>Malvaceae</taxon>
        <taxon>Byttnerioideae</taxon>
        <taxon>Theobroma</taxon>
    </lineage>
</organism>
<accession>A0A061GKU9</accession>
<reference evidence="1 2" key="1">
    <citation type="journal article" date="2013" name="Genome Biol.">
        <title>The genome sequence of the most widely cultivated cacao type and its use to identify candidate genes regulating pod color.</title>
        <authorList>
            <person name="Motamayor J.C."/>
            <person name="Mockaitis K."/>
            <person name="Schmutz J."/>
            <person name="Haiminen N."/>
            <person name="Iii D.L."/>
            <person name="Cornejo O."/>
            <person name="Findley S.D."/>
            <person name="Zheng P."/>
            <person name="Utro F."/>
            <person name="Royaert S."/>
            <person name="Saski C."/>
            <person name="Jenkins J."/>
            <person name="Podicheti R."/>
            <person name="Zhao M."/>
            <person name="Scheffler B.E."/>
            <person name="Stack J.C."/>
            <person name="Feltus F.A."/>
            <person name="Mustiga G.M."/>
            <person name="Amores F."/>
            <person name="Phillips W."/>
            <person name="Marelli J.P."/>
            <person name="May G.D."/>
            <person name="Shapiro H."/>
            <person name="Ma J."/>
            <person name="Bustamante C.D."/>
            <person name="Schnell R.J."/>
            <person name="Main D."/>
            <person name="Gilbert D."/>
            <person name="Parida L."/>
            <person name="Kuhn D.N."/>
        </authorList>
    </citation>
    <scope>NUCLEOTIDE SEQUENCE [LARGE SCALE GENOMIC DNA]</scope>
    <source>
        <strain evidence="2">cv. Matina 1-6</strain>
    </source>
</reference>
<sequence length="67" mass="7722">MKLGAKLVGRGSLCHEKRGRVRSYGDHMLMVMGMMRKKILKLGLRPFVRPALIWRPLSHSDQTIYCP</sequence>
<keyword evidence="2" id="KW-1185">Reference proteome</keyword>
<dbReference type="AlphaFoldDB" id="A0A061GKU9"/>
<dbReference type="EMBL" id="CM001884">
    <property type="protein sequence ID" value="EOY27679.1"/>
    <property type="molecule type" value="Genomic_DNA"/>
</dbReference>
<name>A0A061GKU9_THECC</name>
<evidence type="ECO:0000313" key="1">
    <source>
        <dbReference type="EMBL" id="EOY27679.1"/>
    </source>
</evidence>
<evidence type="ECO:0000313" key="2">
    <source>
        <dbReference type="Proteomes" id="UP000026915"/>
    </source>
</evidence>
<proteinExistence type="predicted"/>